<gene>
    <name evidence="1" type="ORF">SPELUC_LOCUS7379</name>
</gene>
<keyword evidence="2" id="KW-1185">Reference proteome</keyword>
<evidence type="ECO:0000313" key="1">
    <source>
        <dbReference type="EMBL" id="CAG8607756.1"/>
    </source>
</evidence>
<dbReference type="EMBL" id="CAJVPW010009672">
    <property type="protein sequence ID" value="CAG8607756.1"/>
    <property type="molecule type" value="Genomic_DNA"/>
</dbReference>
<organism evidence="1 2">
    <name type="scientific">Cetraspora pellucida</name>
    <dbReference type="NCBI Taxonomy" id="1433469"/>
    <lineage>
        <taxon>Eukaryota</taxon>
        <taxon>Fungi</taxon>
        <taxon>Fungi incertae sedis</taxon>
        <taxon>Mucoromycota</taxon>
        <taxon>Glomeromycotina</taxon>
        <taxon>Glomeromycetes</taxon>
        <taxon>Diversisporales</taxon>
        <taxon>Gigasporaceae</taxon>
        <taxon>Cetraspora</taxon>
    </lineage>
</organism>
<name>A0ACA9MVI8_9GLOM</name>
<sequence length="239" mass="27642">MSSYKSDNETGLSILYLQDTKASLWKKFSELFPNKDLGGLCLICNECGYKVFADIEDLIENYKQLKVQAQVLRHYLRRDFAKELDIDLLEKKKLGTIYGISNWHEFTWPEIEEETEYIYTRALPEFGKWNKIAPGQVDKIAKKHIFKKPSPSYTTHTQSSKSWSIPIVSKKGYLALPESLKANQKEPVKRITEQVKELLTIMFYTGTANSRLKMNASEMHEELMKKVSEGESSKDDVLK</sequence>
<reference evidence="1" key="1">
    <citation type="submission" date="2021-06" db="EMBL/GenBank/DDBJ databases">
        <authorList>
            <person name="Kallberg Y."/>
            <person name="Tangrot J."/>
            <person name="Rosling A."/>
        </authorList>
    </citation>
    <scope>NUCLEOTIDE SEQUENCE</scope>
    <source>
        <strain evidence="1">28 12/20/2015</strain>
    </source>
</reference>
<evidence type="ECO:0000313" key="2">
    <source>
        <dbReference type="Proteomes" id="UP000789366"/>
    </source>
</evidence>
<feature type="non-terminal residue" evidence="1">
    <location>
        <position position="239"/>
    </location>
</feature>
<comment type="caution">
    <text evidence="1">The sequence shown here is derived from an EMBL/GenBank/DDBJ whole genome shotgun (WGS) entry which is preliminary data.</text>
</comment>
<proteinExistence type="predicted"/>
<accession>A0ACA9MVI8</accession>
<dbReference type="Proteomes" id="UP000789366">
    <property type="component" value="Unassembled WGS sequence"/>
</dbReference>
<protein>
    <submittedName>
        <fullName evidence="1">6381_t:CDS:1</fullName>
    </submittedName>
</protein>